<name>A0A4Y6VBV6_9PROT</name>
<dbReference type="GO" id="GO:0009253">
    <property type="term" value="P:peptidoglycan catabolic process"/>
    <property type="evidence" value="ECO:0007669"/>
    <property type="project" value="TreeGrafter"/>
</dbReference>
<keyword evidence="4" id="KW-0961">Cell wall biogenesis/degradation</keyword>
<keyword evidence="8" id="KW-1185">Reference proteome</keyword>
<dbReference type="Proteomes" id="UP000317214">
    <property type="component" value="Chromosome"/>
</dbReference>
<sequence length="357" mass="39145">MRYAALSGWRAENIAVLLPLLRAQCKRMGQLPPETLLGGSDVLPSGRYAGEWSASCTALQSLTSFDALKGRRFIEKWFRPYLLTDSAEITGYYQPVFQASLTRGGAYKVPLYARPADLTTTTDSKGQQQSGRWVKGVFEPYLDRAHIDHGALAGQGLEIAWLKSSVDRFFLQIQGSGILQLPDGRRVAVAYDGRNGQPYVPLGREMVRDGLLNTGSVSMDSIRAWLEAHPSDAQPYMERNPNYVFFRLEGAASAFGPKGALGVPLMPWRSVAVDRTTLPLGLPLWVQTSLPLQNGSTEHWQHMVLAQDVGTDIRGVGRLDLFTGSGEQSAYVAGHMHASGRIIMLLPRSENVIGAAQ</sequence>
<dbReference type="GO" id="GO:0004553">
    <property type="term" value="F:hydrolase activity, hydrolyzing O-glycosyl compounds"/>
    <property type="evidence" value="ECO:0007669"/>
    <property type="project" value="InterPro"/>
</dbReference>
<dbReference type="InterPro" id="IPR005300">
    <property type="entry name" value="MltA_B"/>
</dbReference>
<evidence type="ECO:0000256" key="2">
    <source>
        <dbReference type="ARBA" id="ARBA00012587"/>
    </source>
</evidence>
<dbReference type="PIRSF" id="PIRSF019422">
    <property type="entry name" value="MltA"/>
    <property type="match status" value="1"/>
</dbReference>
<dbReference type="GO" id="GO:0008933">
    <property type="term" value="F:peptidoglycan lytic transglycosylase activity"/>
    <property type="evidence" value="ECO:0007669"/>
    <property type="project" value="TreeGrafter"/>
</dbReference>
<dbReference type="AlphaFoldDB" id="A0A4Y6VBV6"/>
<evidence type="ECO:0000313" key="8">
    <source>
        <dbReference type="Proteomes" id="UP000317214"/>
    </source>
</evidence>
<comment type="catalytic activity">
    <reaction evidence="1">
        <text>Exolytic cleavage of the (1-&gt;4)-beta-glycosidic linkage between N-acetylmuramic acid (MurNAc) and N-acetylglucosamine (GlcNAc) residues in peptidoglycan, from either the reducing or the non-reducing ends of the peptidoglycan chains, with concomitant formation of a 1,6-anhydrobond in the MurNAc residue.</text>
        <dbReference type="EC" id="4.2.2.n1"/>
    </reaction>
</comment>
<dbReference type="PANTHER" id="PTHR30124:SF0">
    <property type="entry name" value="MEMBRANE-BOUND LYTIC MUREIN TRANSGLYCOSYLASE A"/>
    <property type="match status" value="1"/>
</dbReference>
<evidence type="ECO:0000259" key="6">
    <source>
        <dbReference type="SMART" id="SM00925"/>
    </source>
</evidence>
<reference evidence="7 8" key="1">
    <citation type="submission" date="2018-09" db="EMBL/GenBank/DDBJ databases">
        <title>The complete genome sequence of Neokomagataea tanensis NBRC 106556(T).</title>
        <authorList>
            <person name="Chua K.-O."/>
            <person name="See-Too W.-S."/>
            <person name="Hong K.-W."/>
            <person name="Yin W.-F."/>
            <person name="Chan K.-G."/>
        </authorList>
    </citation>
    <scope>NUCLEOTIDE SEQUENCE [LARGE SCALE GENOMIC DNA]</scope>
    <source>
        <strain evidence="8">AH13 \ NBRC 106556</strain>
    </source>
</reference>
<dbReference type="Gene3D" id="2.40.40.10">
    <property type="entry name" value="RlpA-like domain"/>
    <property type="match status" value="1"/>
</dbReference>
<evidence type="ECO:0000256" key="4">
    <source>
        <dbReference type="ARBA" id="ARBA00023316"/>
    </source>
</evidence>
<evidence type="ECO:0000313" key="7">
    <source>
        <dbReference type="EMBL" id="QDH25947.1"/>
    </source>
</evidence>
<dbReference type="KEGG" id="ntn:D5366_08010"/>
<dbReference type="Pfam" id="PF06725">
    <property type="entry name" value="3D"/>
    <property type="match status" value="1"/>
</dbReference>
<dbReference type="InterPro" id="IPR036908">
    <property type="entry name" value="RlpA-like_sf"/>
</dbReference>
<dbReference type="SMART" id="SM00925">
    <property type="entry name" value="MltA"/>
    <property type="match status" value="1"/>
</dbReference>
<evidence type="ECO:0000256" key="1">
    <source>
        <dbReference type="ARBA" id="ARBA00001420"/>
    </source>
</evidence>
<dbReference type="GO" id="GO:0009254">
    <property type="term" value="P:peptidoglycan turnover"/>
    <property type="evidence" value="ECO:0007669"/>
    <property type="project" value="InterPro"/>
</dbReference>
<dbReference type="OrthoDB" id="9783686at2"/>
<dbReference type="EC" id="4.2.2.n1" evidence="2"/>
<gene>
    <name evidence="7" type="ORF">D5366_08010</name>
</gene>
<dbReference type="GO" id="GO:0019867">
    <property type="term" value="C:outer membrane"/>
    <property type="evidence" value="ECO:0007669"/>
    <property type="project" value="InterPro"/>
</dbReference>
<organism evidence="7 8">
    <name type="scientific">Neokomagataea tanensis</name>
    <dbReference type="NCBI Taxonomy" id="661191"/>
    <lineage>
        <taxon>Bacteria</taxon>
        <taxon>Pseudomonadati</taxon>
        <taxon>Pseudomonadota</taxon>
        <taxon>Alphaproteobacteria</taxon>
        <taxon>Acetobacterales</taxon>
        <taxon>Acetobacteraceae</taxon>
        <taxon>Neokomagataea</taxon>
    </lineage>
</organism>
<protein>
    <recommendedName>
        <fullName evidence="2">peptidoglycan lytic exotransglycosylase</fullName>
        <ecNumber evidence="2">4.2.2.n1</ecNumber>
    </recommendedName>
    <alternativeName>
        <fullName evidence="5">Murein hydrolase A</fullName>
    </alternativeName>
</protein>
<evidence type="ECO:0000256" key="5">
    <source>
        <dbReference type="ARBA" id="ARBA00030918"/>
    </source>
</evidence>
<evidence type="ECO:0000256" key="3">
    <source>
        <dbReference type="ARBA" id="ARBA00023239"/>
    </source>
</evidence>
<accession>A0A4Y6VBV6</accession>
<dbReference type="Pfam" id="PF03562">
    <property type="entry name" value="MltA"/>
    <property type="match status" value="1"/>
</dbReference>
<dbReference type="SUPFAM" id="SSF50685">
    <property type="entry name" value="Barwin-like endoglucanases"/>
    <property type="match status" value="1"/>
</dbReference>
<dbReference type="CDD" id="cd14485">
    <property type="entry name" value="mltA_like_LT_A"/>
    <property type="match status" value="1"/>
</dbReference>
<dbReference type="PANTHER" id="PTHR30124">
    <property type="entry name" value="MEMBRANE-BOUND LYTIC MUREIN TRANSGLYCOSYLASE A"/>
    <property type="match status" value="1"/>
</dbReference>
<keyword evidence="3" id="KW-0456">Lyase</keyword>
<dbReference type="GO" id="GO:0071555">
    <property type="term" value="P:cell wall organization"/>
    <property type="evidence" value="ECO:0007669"/>
    <property type="project" value="UniProtKB-KW"/>
</dbReference>
<dbReference type="EMBL" id="CP032485">
    <property type="protein sequence ID" value="QDH25947.1"/>
    <property type="molecule type" value="Genomic_DNA"/>
</dbReference>
<feature type="domain" description="Lytic transglycosylase MltA" evidence="6">
    <location>
        <begin position="96"/>
        <end position="247"/>
    </location>
</feature>
<dbReference type="Gene3D" id="2.40.240.50">
    <property type="entry name" value="Barwin-like endoglucanases"/>
    <property type="match status" value="1"/>
</dbReference>
<proteinExistence type="predicted"/>
<dbReference type="InterPro" id="IPR026044">
    <property type="entry name" value="MltA"/>
</dbReference>
<dbReference type="InterPro" id="IPR010611">
    <property type="entry name" value="3D_dom"/>
</dbReference>
<dbReference type="CDD" id="cd14668">
    <property type="entry name" value="mlta_B"/>
    <property type="match status" value="1"/>
</dbReference>